<comment type="caution">
    <text evidence="3">The sequence shown here is derived from an EMBL/GenBank/DDBJ whole genome shotgun (WGS) entry which is preliminary data.</text>
</comment>
<dbReference type="PANTHER" id="PTHR43205:SF7">
    <property type="entry name" value="PROSTAGLANDIN REDUCTASE 1"/>
    <property type="match status" value="1"/>
</dbReference>
<gene>
    <name evidence="3" type="ORF">DFQ27_008724</name>
</gene>
<dbReference type="Gene3D" id="3.90.180.10">
    <property type="entry name" value="Medium-chain alcohol dehydrogenases, catalytic domain"/>
    <property type="match status" value="1"/>
</dbReference>
<dbReference type="CDD" id="cd05288">
    <property type="entry name" value="PGDH"/>
    <property type="match status" value="1"/>
</dbReference>
<dbReference type="InterPro" id="IPR011032">
    <property type="entry name" value="GroES-like_sf"/>
</dbReference>
<dbReference type="InterPro" id="IPR013149">
    <property type="entry name" value="ADH-like_C"/>
</dbReference>
<dbReference type="SUPFAM" id="SSF51735">
    <property type="entry name" value="NAD(P)-binding Rossmann-fold domains"/>
    <property type="match status" value="1"/>
</dbReference>
<dbReference type="InterPro" id="IPR045010">
    <property type="entry name" value="MDR_fam"/>
</dbReference>
<sequence>MSAPNVSVVRHGFATAKPLKTSNFKVIPNEPLPELQDGQVLTRTLYLSMEPFLRFSFDEAPDAKSEGPIVGPGIGEIVKSKHPDYQVGEVVKGMTFPWSAYAVQTDPKGLRKIPARGKIPLSKFISALGLASCTAWSSIKHRGNFKAGEIIYVSSAAGGVGQVVVQLAKRAGLKVIASAGTDAKVDYLSKQLKADYVFNYKKHDQRAELDKALAQLGSPSGFDIYYDTVQGETLDIALEKVKPHGRIIAVGMMSTLGKKADFYTYKNFGLVVRKHLDILGYTLFSHLEDATEFLQTMIPLVESGQISVSENIVEGIENAPKALIDMLDGQYNGKVIVHVADL</sequence>
<evidence type="ECO:0000256" key="1">
    <source>
        <dbReference type="ARBA" id="ARBA00023002"/>
    </source>
</evidence>
<dbReference type="EMBL" id="JAAAJB010000747">
    <property type="protein sequence ID" value="KAG0251479.1"/>
    <property type="molecule type" value="Genomic_DNA"/>
</dbReference>
<name>A0A9P6PQR9_9FUNG</name>
<dbReference type="SUPFAM" id="SSF50129">
    <property type="entry name" value="GroES-like"/>
    <property type="match status" value="1"/>
</dbReference>
<proteinExistence type="predicted"/>
<dbReference type="GO" id="GO:0016628">
    <property type="term" value="F:oxidoreductase activity, acting on the CH-CH group of donors, NAD or NADP as acceptor"/>
    <property type="evidence" value="ECO:0007669"/>
    <property type="project" value="InterPro"/>
</dbReference>
<evidence type="ECO:0000313" key="4">
    <source>
        <dbReference type="Proteomes" id="UP000807716"/>
    </source>
</evidence>
<dbReference type="SMART" id="SM00829">
    <property type="entry name" value="PKS_ER"/>
    <property type="match status" value="1"/>
</dbReference>
<keyword evidence="1" id="KW-0560">Oxidoreductase</keyword>
<reference evidence="3" key="1">
    <citation type="journal article" date="2020" name="Fungal Divers.">
        <title>Resolving the Mortierellaceae phylogeny through synthesis of multi-gene phylogenetics and phylogenomics.</title>
        <authorList>
            <person name="Vandepol N."/>
            <person name="Liber J."/>
            <person name="Desiro A."/>
            <person name="Na H."/>
            <person name="Kennedy M."/>
            <person name="Barry K."/>
            <person name="Grigoriev I.V."/>
            <person name="Miller A.N."/>
            <person name="O'Donnell K."/>
            <person name="Stajich J.E."/>
            <person name="Bonito G."/>
        </authorList>
    </citation>
    <scope>NUCLEOTIDE SEQUENCE</scope>
    <source>
        <strain evidence="3">BC1065</strain>
    </source>
</reference>
<keyword evidence="4" id="KW-1185">Reference proteome</keyword>
<accession>A0A9P6PQR9</accession>
<dbReference type="Gene3D" id="3.40.50.720">
    <property type="entry name" value="NAD(P)-binding Rossmann-like Domain"/>
    <property type="match status" value="1"/>
</dbReference>
<dbReference type="InterPro" id="IPR041694">
    <property type="entry name" value="ADH_N_2"/>
</dbReference>
<dbReference type="PANTHER" id="PTHR43205">
    <property type="entry name" value="PROSTAGLANDIN REDUCTASE"/>
    <property type="match status" value="1"/>
</dbReference>
<dbReference type="Pfam" id="PF16884">
    <property type="entry name" value="ADH_N_2"/>
    <property type="match status" value="1"/>
</dbReference>
<protein>
    <recommendedName>
        <fullName evidence="2">Enoyl reductase (ER) domain-containing protein</fullName>
    </recommendedName>
</protein>
<dbReference type="Proteomes" id="UP000807716">
    <property type="component" value="Unassembled WGS sequence"/>
</dbReference>
<evidence type="ECO:0000259" key="2">
    <source>
        <dbReference type="SMART" id="SM00829"/>
    </source>
</evidence>
<evidence type="ECO:0000313" key="3">
    <source>
        <dbReference type="EMBL" id="KAG0251479.1"/>
    </source>
</evidence>
<dbReference type="InterPro" id="IPR020843">
    <property type="entry name" value="ER"/>
</dbReference>
<dbReference type="InterPro" id="IPR036291">
    <property type="entry name" value="NAD(P)-bd_dom_sf"/>
</dbReference>
<dbReference type="OrthoDB" id="809632at2759"/>
<feature type="domain" description="Enoyl reductase (ER)" evidence="2">
    <location>
        <begin position="17"/>
        <end position="337"/>
    </location>
</feature>
<organism evidence="3 4">
    <name type="scientific">Actinomortierella ambigua</name>
    <dbReference type="NCBI Taxonomy" id="1343610"/>
    <lineage>
        <taxon>Eukaryota</taxon>
        <taxon>Fungi</taxon>
        <taxon>Fungi incertae sedis</taxon>
        <taxon>Mucoromycota</taxon>
        <taxon>Mortierellomycotina</taxon>
        <taxon>Mortierellomycetes</taxon>
        <taxon>Mortierellales</taxon>
        <taxon>Mortierellaceae</taxon>
        <taxon>Actinomortierella</taxon>
    </lineage>
</organism>
<dbReference type="Pfam" id="PF00107">
    <property type="entry name" value="ADH_zinc_N"/>
    <property type="match status" value="1"/>
</dbReference>
<dbReference type="AlphaFoldDB" id="A0A9P6PQR9"/>